<name>A0A4Y2QK92_ARAVE</name>
<evidence type="ECO:0008006" key="3">
    <source>
        <dbReference type="Google" id="ProtNLM"/>
    </source>
</evidence>
<evidence type="ECO:0000313" key="1">
    <source>
        <dbReference type="EMBL" id="GBN63732.1"/>
    </source>
</evidence>
<sequence>MVENYQRTGFTKFYQTVKKLIGCGNVRKICELAVLFTKFKLFAHTQSESKSSLVRREGFSNWKKVGERLSGHEDSLNYKNCFCSWKNLEASLGKIEIYKDLQNEIEKEGSHWKAVL</sequence>
<reference evidence="1 2" key="1">
    <citation type="journal article" date="2019" name="Sci. Rep.">
        <title>Orb-weaving spider Araneus ventricosus genome elucidates the spidroin gene catalogue.</title>
        <authorList>
            <person name="Kono N."/>
            <person name="Nakamura H."/>
            <person name="Ohtoshi R."/>
            <person name="Moran D.A.P."/>
            <person name="Shinohara A."/>
            <person name="Yoshida Y."/>
            <person name="Fujiwara M."/>
            <person name="Mori M."/>
            <person name="Tomita M."/>
            <person name="Arakawa K."/>
        </authorList>
    </citation>
    <scope>NUCLEOTIDE SEQUENCE [LARGE SCALE GENOMIC DNA]</scope>
</reference>
<organism evidence="1 2">
    <name type="scientific">Araneus ventricosus</name>
    <name type="common">Orbweaver spider</name>
    <name type="synonym">Epeira ventricosa</name>
    <dbReference type="NCBI Taxonomy" id="182803"/>
    <lineage>
        <taxon>Eukaryota</taxon>
        <taxon>Metazoa</taxon>
        <taxon>Ecdysozoa</taxon>
        <taxon>Arthropoda</taxon>
        <taxon>Chelicerata</taxon>
        <taxon>Arachnida</taxon>
        <taxon>Araneae</taxon>
        <taxon>Araneomorphae</taxon>
        <taxon>Entelegynae</taxon>
        <taxon>Araneoidea</taxon>
        <taxon>Araneidae</taxon>
        <taxon>Araneus</taxon>
    </lineage>
</organism>
<protein>
    <recommendedName>
        <fullName evidence="3">DUF4371 domain-containing protein</fullName>
    </recommendedName>
</protein>
<dbReference type="OrthoDB" id="6435517at2759"/>
<gene>
    <name evidence="1" type="ORF">AVEN_238631_1</name>
</gene>
<dbReference type="Proteomes" id="UP000499080">
    <property type="component" value="Unassembled WGS sequence"/>
</dbReference>
<comment type="caution">
    <text evidence="1">The sequence shown here is derived from an EMBL/GenBank/DDBJ whole genome shotgun (WGS) entry which is preliminary data.</text>
</comment>
<accession>A0A4Y2QK92</accession>
<proteinExistence type="predicted"/>
<dbReference type="AlphaFoldDB" id="A0A4Y2QK92"/>
<evidence type="ECO:0000313" key="2">
    <source>
        <dbReference type="Proteomes" id="UP000499080"/>
    </source>
</evidence>
<dbReference type="EMBL" id="BGPR01139132">
    <property type="protein sequence ID" value="GBN63732.1"/>
    <property type="molecule type" value="Genomic_DNA"/>
</dbReference>
<keyword evidence="2" id="KW-1185">Reference proteome</keyword>